<name>A0AA40K8U5_9PEZI</name>
<dbReference type="InterPro" id="IPR029068">
    <property type="entry name" value="Glyas_Bleomycin-R_OHBP_Dase"/>
</dbReference>
<proteinExistence type="predicted"/>
<dbReference type="Gene3D" id="3.10.180.10">
    <property type="entry name" value="2,3-Dihydroxybiphenyl 1,2-Dioxygenase, domain 1"/>
    <property type="match status" value="1"/>
</dbReference>
<dbReference type="PANTHER" id="PTHR39175:SF1">
    <property type="entry name" value="FAMILY PROTEIN, PUTATIVE (AFU_ORTHOLOGUE AFUA_3G15060)-RELATED"/>
    <property type="match status" value="1"/>
</dbReference>
<dbReference type="EMBL" id="JAUKUD010000003">
    <property type="protein sequence ID" value="KAK0750045.1"/>
    <property type="molecule type" value="Genomic_DNA"/>
</dbReference>
<dbReference type="AlphaFoldDB" id="A0AA40K8U5"/>
<evidence type="ECO:0000256" key="1">
    <source>
        <dbReference type="SAM" id="MobiDB-lite"/>
    </source>
</evidence>
<dbReference type="PANTHER" id="PTHR39175">
    <property type="entry name" value="FAMILY PROTEIN, PUTATIVE (AFU_ORTHOLOGUE AFUA_3G15060)-RELATED"/>
    <property type="match status" value="1"/>
</dbReference>
<comment type="caution">
    <text evidence="2">The sequence shown here is derived from an EMBL/GenBank/DDBJ whole genome shotgun (WGS) entry which is preliminary data.</text>
</comment>
<dbReference type="SUPFAM" id="SSF54593">
    <property type="entry name" value="Glyoxalase/Bleomycin resistance protein/Dihydroxybiphenyl dioxygenase"/>
    <property type="match status" value="1"/>
</dbReference>
<reference evidence="2" key="1">
    <citation type="submission" date="2023-06" db="EMBL/GenBank/DDBJ databases">
        <title>Genome-scale phylogeny and comparative genomics of the fungal order Sordariales.</title>
        <authorList>
            <consortium name="Lawrence Berkeley National Laboratory"/>
            <person name="Hensen N."/>
            <person name="Bonometti L."/>
            <person name="Westerberg I."/>
            <person name="Brannstrom I.O."/>
            <person name="Guillou S."/>
            <person name="Cros-Aarteil S."/>
            <person name="Calhoun S."/>
            <person name="Haridas S."/>
            <person name="Kuo A."/>
            <person name="Mondo S."/>
            <person name="Pangilinan J."/>
            <person name="Riley R."/>
            <person name="LaButti K."/>
            <person name="Andreopoulos B."/>
            <person name="Lipzen A."/>
            <person name="Chen C."/>
            <person name="Yanf M."/>
            <person name="Daum C."/>
            <person name="Ng V."/>
            <person name="Clum A."/>
            <person name="Steindorff A."/>
            <person name="Ohm R."/>
            <person name="Martin F."/>
            <person name="Silar P."/>
            <person name="Natvig D."/>
            <person name="Lalanne C."/>
            <person name="Gautier V."/>
            <person name="Ament-velasquez S.L."/>
            <person name="Kruys A."/>
            <person name="Hutchinson M.I."/>
            <person name="Powell A.J."/>
            <person name="Barry K."/>
            <person name="Miller A.N."/>
            <person name="Grigoriev I.V."/>
            <person name="Debuchy R."/>
            <person name="Gladieux P."/>
            <person name="Thoren M.H."/>
            <person name="Johannesson H."/>
        </authorList>
    </citation>
    <scope>NUCLEOTIDE SEQUENCE</scope>
    <source>
        <strain evidence="2">SMH3187-1</strain>
    </source>
</reference>
<accession>A0AA40K8U5</accession>
<feature type="region of interest" description="Disordered" evidence="1">
    <location>
        <begin position="101"/>
        <end position="125"/>
    </location>
</feature>
<evidence type="ECO:0008006" key="4">
    <source>
        <dbReference type="Google" id="ProtNLM"/>
    </source>
</evidence>
<evidence type="ECO:0000313" key="3">
    <source>
        <dbReference type="Proteomes" id="UP001172155"/>
    </source>
</evidence>
<organism evidence="2 3">
    <name type="scientific">Schizothecium vesticola</name>
    <dbReference type="NCBI Taxonomy" id="314040"/>
    <lineage>
        <taxon>Eukaryota</taxon>
        <taxon>Fungi</taxon>
        <taxon>Dikarya</taxon>
        <taxon>Ascomycota</taxon>
        <taxon>Pezizomycotina</taxon>
        <taxon>Sordariomycetes</taxon>
        <taxon>Sordariomycetidae</taxon>
        <taxon>Sordariales</taxon>
        <taxon>Schizotheciaceae</taxon>
        <taxon>Schizothecium</taxon>
    </lineage>
</organism>
<gene>
    <name evidence="2" type="ORF">B0T18DRAFT_408107</name>
</gene>
<keyword evidence="3" id="KW-1185">Reference proteome</keyword>
<protein>
    <recommendedName>
        <fullName evidence="4">VOC domain-containing protein</fullName>
    </recommendedName>
</protein>
<sequence>MITGLHHVNILVPPGTLPHATLFYGTTLALTSTPVPAAQTHSLAWFNIASSGQQLHVAFGRDPEDFTPTARKARRHPCFRVGGVEELAGLQKRIWEHYRRGGEGAPSECDEPGGESSGDKGGEYPTRFFARDFAGNRLEFSL</sequence>
<dbReference type="Proteomes" id="UP001172155">
    <property type="component" value="Unassembled WGS sequence"/>
</dbReference>
<evidence type="ECO:0000313" key="2">
    <source>
        <dbReference type="EMBL" id="KAK0750045.1"/>
    </source>
</evidence>